<dbReference type="InterPro" id="IPR001005">
    <property type="entry name" value="SANT/Myb"/>
</dbReference>
<accession>A0A371HXH7</accession>
<dbReference type="GO" id="GO:0005634">
    <property type="term" value="C:nucleus"/>
    <property type="evidence" value="ECO:0007669"/>
    <property type="project" value="UniProtKB-SubCell"/>
</dbReference>
<dbReference type="Pfam" id="PF00249">
    <property type="entry name" value="Myb_DNA-binding"/>
    <property type="match status" value="1"/>
</dbReference>
<dbReference type="OrthoDB" id="551907at2759"/>
<evidence type="ECO:0000256" key="4">
    <source>
        <dbReference type="ARBA" id="ARBA00023054"/>
    </source>
</evidence>
<evidence type="ECO:0000256" key="2">
    <source>
        <dbReference type="ARBA" id="ARBA00006783"/>
    </source>
</evidence>
<feature type="non-terminal residue" evidence="9">
    <location>
        <position position="1"/>
    </location>
</feature>
<dbReference type="Pfam" id="PF14379">
    <property type="entry name" value="Myb_CC_LHEQLE"/>
    <property type="match status" value="1"/>
</dbReference>
<dbReference type="PANTHER" id="PTHR31499:SF80">
    <property type="entry name" value="HTH MYB-TYPE DOMAIN-CONTAINING PROTEIN"/>
    <property type="match status" value="1"/>
</dbReference>
<feature type="region of interest" description="Disordered" evidence="7">
    <location>
        <begin position="388"/>
        <end position="421"/>
    </location>
</feature>
<keyword evidence="6" id="KW-0539">Nucleus</keyword>
<comment type="caution">
    <text evidence="9">The sequence shown here is derived from an EMBL/GenBank/DDBJ whole genome shotgun (WGS) entry which is preliminary data.</text>
</comment>
<feature type="compositionally biased region" description="Low complexity" evidence="7">
    <location>
        <begin position="242"/>
        <end position="263"/>
    </location>
</feature>
<protein>
    <submittedName>
        <fullName evidence="9">Myb family transcription factor PHL5</fullName>
    </submittedName>
</protein>
<name>A0A371HXH7_MUCPR</name>
<comment type="similarity">
    <text evidence="2">Belongs to the MYB-CC family.</text>
</comment>
<organism evidence="9 10">
    <name type="scientific">Mucuna pruriens</name>
    <name type="common">Velvet bean</name>
    <name type="synonym">Dolichos pruriens</name>
    <dbReference type="NCBI Taxonomy" id="157652"/>
    <lineage>
        <taxon>Eukaryota</taxon>
        <taxon>Viridiplantae</taxon>
        <taxon>Streptophyta</taxon>
        <taxon>Embryophyta</taxon>
        <taxon>Tracheophyta</taxon>
        <taxon>Spermatophyta</taxon>
        <taxon>Magnoliopsida</taxon>
        <taxon>eudicotyledons</taxon>
        <taxon>Gunneridae</taxon>
        <taxon>Pentapetalae</taxon>
        <taxon>rosids</taxon>
        <taxon>fabids</taxon>
        <taxon>Fabales</taxon>
        <taxon>Fabaceae</taxon>
        <taxon>Papilionoideae</taxon>
        <taxon>50 kb inversion clade</taxon>
        <taxon>NPAAA clade</taxon>
        <taxon>indigoferoid/millettioid clade</taxon>
        <taxon>Phaseoleae</taxon>
        <taxon>Mucuna</taxon>
    </lineage>
</organism>
<dbReference type="PROSITE" id="PS51294">
    <property type="entry name" value="HTH_MYB"/>
    <property type="match status" value="1"/>
</dbReference>
<dbReference type="STRING" id="157652.A0A371HXH7"/>
<evidence type="ECO:0000256" key="7">
    <source>
        <dbReference type="SAM" id="MobiDB-lite"/>
    </source>
</evidence>
<evidence type="ECO:0000313" key="9">
    <source>
        <dbReference type="EMBL" id="RDY07489.1"/>
    </source>
</evidence>
<gene>
    <name evidence="9" type="primary">PHL5</name>
    <name evidence="9" type="ORF">CR513_08390</name>
</gene>
<feature type="region of interest" description="Disordered" evidence="7">
    <location>
        <begin position="236"/>
        <end position="263"/>
    </location>
</feature>
<keyword evidence="5" id="KW-0804">Transcription</keyword>
<keyword evidence="10" id="KW-1185">Reference proteome</keyword>
<feature type="compositionally biased region" description="Low complexity" evidence="7">
    <location>
        <begin position="400"/>
        <end position="412"/>
    </location>
</feature>
<dbReference type="InterPro" id="IPR009057">
    <property type="entry name" value="Homeodomain-like_sf"/>
</dbReference>
<dbReference type="Proteomes" id="UP000257109">
    <property type="component" value="Unassembled WGS sequence"/>
</dbReference>
<dbReference type="AlphaFoldDB" id="A0A371HXH7"/>
<dbReference type="GO" id="GO:0003677">
    <property type="term" value="F:DNA binding"/>
    <property type="evidence" value="ECO:0007669"/>
    <property type="project" value="InterPro"/>
</dbReference>
<evidence type="ECO:0000256" key="3">
    <source>
        <dbReference type="ARBA" id="ARBA00023015"/>
    </source>
</evidence>
<evidence type="ECO:0000256" key="1">
    <source>
        <dbReference type="ARBA" id="ARBA00004123"/>
    </source>
</evidence>
<dbReference type="EMBL" id="QJKJ01001456">
    <property type="protein sequence ID" value="RDY07489.1"/>
    <property type="molecule type" value="Genomic_DNA"/>
</dbReference>
<dbReference type="InterPro" id="IPR046955">
    <property type="entry name" value="PHR1-like"/>
</dbReference>
<reference evidence="9" key="1">
    <citation type="submission" date="2018-05" db="EMBL/GenBank/DDBJ databases">
        <title>Draft genome of Mucuna pruriens seed.</title>
        <authorList>
            <person name="Nnadi N.E."/>
            <person name="Vos R."/>
            <person name="Hasami M.H."/>
            <person name="Devisetty U.K."/>
            <person name="Aguiy J.C."/>
        </authorList>
    </citation>
    <scope>NUCLEOTIDE SEQUENCE [LARGE SCALE GENOMIC DNA]</scope>
    <source>
        <strain evidence="9">JCA_2017</strain>
    </source>
</reference>
<evidence type="ECO:0000256" key="6">
    <source>
        <dbReference type="ARBA" id="ARBA00023242"/>
    </source>
</evidence>
<dbReference type="SUPFAM" id="SSF46689">
    <property type="entry name" value="Homeodomain-like"/>
    <property type="match status" value="1"/>
</dbReference>
<dbReference type="InterPro" id="IPR025756">
    <property type="entry name" value="Myb_CC_LHEQLE"/>
</dbReference>
<dbReference type="PANTHER" id="PTHR31499">
    <property type="entry name" value="MYB FAMILY TRANSCRIPTION FACTOR PHL11"/>
    <property type="match status" value="1"/>
</dbReference>
<evidence type="ECO:0000313" key="10">
    <source>
        <dbReference type="Proteomes" id="UP000257109"/>
    </source>
</evidence>
<feature type="domain" description="HTH myb-type" evidence="8">
    <location>
        <begin position="263"/>
        <end position="321"/>
    </location>
</feature>
<dbReference type="Gene3D" id="1.10.10.60">
    <property type="entry name" value="Homeodomain-like"/>
    <property type="match status" value="1"/>
</dbReference>
<dbReference type="InterPro" id="IPR017930">
    <property type="entry name" value="Myb_dom"/>
</dbReference>
<dbReference type="GO" id="GO:0003700">
    <property type="term" value="F:DNA-binding transcription factor activity"/>
    <property type="evidence" value="ECO:0007669"/>
    <property type="project" value="InterPro"/>
</dbReference>
<comment type="subcellular location">
    <subcellularLocation>
        <location evidence="1">Nucleus</location>
    </subcellularLocation>
</comment>
<keyword evidence="3" id="KW-0805">Transcription regulation</keyword>
<dbReference type="NCBIfam" id="TIGR01557">
    <property type="entry name" value="myb_SHAQKYF"/>
    <property type="match status" value="1"/>
</dbReference>
<keyword evidence="4" id="KW-0175">Coiled coil</keyword>
<evidence type="ECO:0000259" key="8">
    <source>
        <dbReference type="PROSITE" id="PS51294"/>
    </source>
</evidence>
<proteinExistence type="inferred from homology"/>
<sequence>MFLPFGNGKPIKENKIDCVGQIQQSYGLNSELNSEFGNCSSQCFDIRQASNMGTCNHPLAMAFGGEVEQEPHIGQTKSSSSIISRFESPASAFYATEIYMGFPQYDSQVGNPSLMSQFSKINDLEFPLYQSPRESLFMASLANQPAPTFELSNSLQAMLKSQFNSDECCRSPEMSNKIPCGNFPGSNFLPTEQTKLFIDDAASISRSPSIPSKGNQDQTVSCGSYNLPAPQLSFSSQQEMLSPTGSMSTTSGNSSSNGAAVSSKTRIRWTQELHEKFVECVNRLGGAEKATPKAILRLMESDGLTIFHVKSHLQKYRIAKYMPQSTQGKSDKRTNVENVHLDVKTGLQIREALQLQLDVQRRLHEQLEIQRKLQMRIEEQGKQLKMMFDQQQKTSDHSHLNTQNLDNTTNNDKPNSSKDVQVSISEGSENILFPSKIIQHSFVVCFLCISFTFTKCSQQTSTSRYLKKLYI</sequence>
<feature type="non-terminal residue" evidence="9">
    <location>
        <position position="471"/>
    </location>
</feature>
<dbReference type="FunFam" id="1.10.10.60:FF:000002">
    <property type="entry name" value="Myb family transcription factor"/>
    <property type="match status" value="1"/>
</dbReference>
<evidence type="ECO:0000256" key="5">
    <source>
        <dbReference type="ARBA" id="ARBA00023163"/>
    </source>
</evidence>
<dbReference type="InterPro" id="IPR006447">
    <property type="entry name" value="Myb_dom_plants"/>
</dbReference>